<keyword evidence="2 3" id="KW-0472">Membrane</keyword>
<evidence type="ECO:0008006" key="6">
    <source>
        <dbReference type="Google" id="ProtNLM"/>
    </source>
</evidence>
<dbReference type="Proteomes" id="UP001229421">
    <property type="component" value="Unassembled WGS sequence"/>
</dbReference>
<comment type="subcellular location">
    <subcellularLocation>
        <location evidence="1">Membrane</location>
    </subcellularLocation>
</comment>
<proteinExistence type="predicted"/>
<dbReference type="InterPro" id="IPR044839">
    <property type="entry name" value="NDR1-like"/>
</dbReference>
<reference evidence="4" key="1">
    <citation type="journal article" date="2023" name="bioRxiv">
        <title>Improved chromosome-level genome assembly for marigold (Tagetes erecta).</title>
        <authorList>
            <person name="Jiang F."/>
            <person name="Yuan L."/>
            <person name="Wang S."/>
            <person name="Wang H."/>
            <person name="Xu D."/>
            <person name="Wang A."/>
            <person name="Fan W."/>
        </authorList>
    </citation>
    <scope>NUCLEOTIDE SEQUENCE</scope>
    <source>
        <strain evidence="4">WSJ</strain>
        <tissue evidence="4">Leaf</tissue>
    </source>
</reference>
<dbReference type="GO" id="GO:0009506">
    <property type="term" value="C:plasmodesma"/>
    <property type="evidence" value="ECO:0007669"/>
    <property type="project" value="TreeGrafter"/>
</dbReference>
<evidence type="ECO:0000313" key="4">
    <source>
        <dbReference type="EMBL" id="KAK1430473.1"/>
    </source>
</evidence>
<keyword evidence="5" id="KW-1185">Reference proteome</keyword>
<sequence length="206" mass="23169">MSFENDLNHQRAKQICEVIFATLISCVVCLPIILLLLLIHNHPSPDFTLHDIKLYAFDVSTMTSSLTSDLQITIFCKNQYVEGLHVDQIDVYASYRNQQITPLTTIPPTYLDSHDVTIWSPYLNKTTVPIDPYLAETLAQDLAAGTVVINVKATLRLRYKDAFIMVRYGVEVNCPGYVSFVNETDGNVIGSLVKDTFIEGCHTHTQ</sequence>
<feature type="transmembrane region" description="Helical" evidence="3">
    <location>
        <begin position="18"/>
        <end position="39"/>
    </location>
</feature>
<organism evidence="4 5">
    <name type="scientific">Tagetes erecta</name>
    <name type="common">African marigold</name>
    <dbReference type="NCBI Taxonomy" id="13708"/>
    <lineage>
        <taxon>Eukaryota</taxon>
        <taxon>Viridiplantae</taxon>
        <taxon>Streptophyta</taxon>
        <taxon>Embryophyta</taxon>
        <taxon>Tracheophyta</taxon>
        <taxon>Spermatophyta</taxon>
        <taxon>Magnoliopsida</taxon>
        <taxon>eudicotyledons</taxon>
        <taxon>Gunneridae</taxon>
        <taxon>Pentapetalae</taxon>
        <taxon>asterids</taxon>
        <taxon>campanulids</taxon>
        <taxon>Asterales</taxon>
        <taxon>Asteraceae</taxon>
        <taxon>Asteroideae</taxon>
        <taxon>Heliantheae alliance</taxon>
        <taxon>Tageteae</taxon>
        <taxon>Tagetes</taxon>
    </lineage>
</organism>
<name>A0AAD8P208_TARER</name>
<dbReference type="GO" id="GO:0098542">
    <property type="term" value="P:defense response to other organism"/>
    <property type="evidence" value="ECO:0007669"/>
    <property type="project" value="InterPro"/>
</dbReference>
<evidence type="ECO:0000313" key="5">
    <source>
        <dbReference type="Proteomes" id="UP001229421"/>
    </source>
</evidence>
<comment type="caution">
    <text evidence="4">The sequence shown here is derived from an EMBL/GenBank/DDBJ whole genome shotgun (WGS) entry which is preliminary data.</text>
</comment>
<gene>
    <name evidence="4" type="ORF">QVD17_13222</name>
</gene>
<dbReference type="GO" id="GO:0005886">
    <property type="term" value="C:plasma membrane"/>
    <property type="evidence" value="ECO:0007669"/>
    <property type="project" value="TreeGrafter"/>
</dbReference>
<accession>A0AAD8P208</accession>
<protein>
    <recommendedName>
        <fullName evidence="6">Late embryogenesis abundant protein LEA-2 subgroup domain-containing protein</fullName>
    </recommendedName>
</protein>
<dbReference type="EMBL" id="JAUHHV010000003">
    <property type="protein sequence ID" value="KAK1430473.1"/>
    <property type="molecule type" value="Genomic_DNA"/>
</dbReference>
<dbReference type="PANTHER" id="PTHR31415">
    <property type="entry name" value="OS05G0367900 PROTEIN"/>
    <property type="match status" value="1"/>
</dbReference>
<keyword evidence="3" id="KW-1133">Transmembrane helix</keyword>
<dbReference type="PANTHER" id="PTHR31415:SF166">
    <property type="entry name" value="LATE EMBRYOGENESIS ABUNDANT (LEA) HYDROXYPROLINE-RICH GLYCOPROTEIN FAMILY"/>
    <property type="match status" value="1"/>
</dbReference>
<keyword evidence="3" id="KW-0812">Transmembrane</keyword>
<evidence type="ECO:0000256" key="2">
    <source>
        <dbReference type="ARBA" id="ARBA00023136"/>
    </source>
</evidence>
<evidence type="ECO:0000256" key="3">
    <source>
        <dbReference type="SAM" id="Phobius"/>
    </source>
</evidence>
<dbReference type="AlphaFoldDB" id="A0AAD8P208"/>
<evidence type="ECO:0000256" key="1">
    <source>
        <dbReference type="ARBA" id="ARBA00004370"/>
    </source>
</evidence>